<reference evidence="2" key="1">
    <citation type="submission" date="2021-02" db="EMBL/GenBank/DDBJ databases">
        <authorList>
            <person name="Nowell W R."/>
        </authorList>
    </citation>
    <scope>NUCLEOTIDE SEQUENCE</scope>
</reference>
<keyword evidence="1" id="KW-0472">Membrane</keyword>
<evidence type="ECO:0000256" key="1">
    <source>
        <dbReference type="SAM" id="Phobius"/>
    </source>
</evidence>
<dbReference type="AlphaFoldDB" id="A0A821BS46"/>
<keyword evidence="1" id="KW-1133">Transmembrane helix</keyword>
<comment type="caution">
    <text evidence="2">The sequence shown here is derived from an EMBL/GenBank/DDBJ whole genome shotgun (WGS) entry which is preliminary data.</text>
</comment>
<feature type="transmembrane region" description="Helical" evidence="1">
    <location>
        <begin position="20"/>
        <end position="39"/>
    </location>
</feature>
<evidence type="ECO:0000313" key="3">
    <source>
        <dbReference type="Proteomes" id="UP000663838"/>
    </source>
</evidence>
<accession>A0A821BS46</accession>
<sequence length="190" mass="22540">MRQRWYHLPVGTCFFLPFQTFHRLFCISCALTYLLFCLCQPVSSCFRTKYGKNALATLITTRFSHYCEKARWMLDLLQYVSARKSSSEQSENLHNDSHQYIECPRSILTRMVTSLWHTSEFSSSTPVDELCKLGNPTLYPIHEVEELESYFNQILGVHVRRYDYWLLFQADDIENELSNCWLRETMGFEK</sequence>
<proteinExistence type="predicted"/>
<dbReference type="EMBL" id="CAJOBS010000525">
    <property type="protein sequence ID" value="CAF4595521.1"/>
    <property type="molecule type" value="Genomic_DNA"/>
</dbReference>
<gene>
    <name evidence="2" type="ORF">TOA249_LOCUS10240</name>
</gene>
<protein>
    <submittedName>
        <fullName evidence="2">Uncharacterized protein</fullName>
    </submittedName>
</protein>
<evidence type="ECO:0000313" key="2">
    <source>
        <dbReference type="EMBL" id="CAF4595521.1"/>
    </source>
</evidence>
<keyword evidence="1" id="KW-0812">Transmembrane</keyword>
<organism evidence="2 3">
    <name type="scientific">Rotaria socialis</name>
    <dbReference type="NCBI Taxonomy" id="392032"/>
    <lineage>
        <taxon>Eukaryota</taxon>
        <taxon>Metazoa</taxon>
        <taxon>Spiralia</taxon>
        <taxon>Gnathifera</taxon>
        <taxon>Rotifera</taxon>
        <taxon>Eurotatoria</taxon>
        <taxon>Bdelloidea</taxon>
        <taxon>Philodinida</taxon>
        <taxon>Philodinidae</taxon>
        <taxon>Rotaria</taxon>
    </lineage>
</organism>
<name>A0A821BS46_9BILA</name>
<dbReference type="Proteomes" id="UP000663838">
    <property type="component" value="Unassembled WGS sequence"/>
</dbReference>